<evidence type="ECO:0000256" key="1">
    <source>
        <dbReference type="SAM" id="MobiDB-lite"/>
    </source>
</evidence>
<dbReference type="AlphaFoldDB" id="A0A1X6P3W9"/>
<feature type="region of interest" description="Disordered" evidence="1">
    <location>
        <begin position="292"/>
        <end position="323"/>
    </location>
</feature>
<organism evidence="2 3">
    <name type="scientific">Porphyra umbilicalis</name>
    <name type="common">Purple laver</name>
    <name type="synonym">Red alga</name>
    <dbReference type="NCBI Taxonomy" id="2786"/>
    <lineage>
        <taxon>Eukaryota</taxon>
        <taxon>Rhodophyta</taxon>
        <taxon>Bangiophyceae</taxon>
        <taxon>Bangiales</taxon>
        <taxon>Bangiaceae</taxon>
        <taxon>Porphyra</taxon>
    </lineage>
</organism>
<feature type="region of interest" description="Disordered" evidence="1">
    <location>
        <begin position="133"/>
        <end position="171"/>
    </location>
</feature>
<name>A0A1X6P3W9_PORUM</name>
<keyword evidence="3" id="KW-1185">Reference proteome</keyword>
<accession>A0A1X6P3W9</accession>
<protein>
    <submittedName>
        <fullName evidence="2">Uncharacterized protein</fullName>
    </submittedName>
</protein>
<feature type="region of interest" description="Disordered" evidence="1">
    <location>
        <begin position="238"/>
        <end position="276"/>
    </location>
</feature>
<proteinExistence type="predicted"/>
<reference evidence="2 3" key="1">
    <citation type="submission" date="2017-03" db="EMBL/GenBank/DDBJ databases">
        <title>WGS assembly of Porphyra umbilicalis.</title>
        <authorList>
            <person name="Brawley S.H."/>
            <person name="Blouin N.A."/>
            <person name="Ficko-Blean E."/>
            <person name="Wheeler G.L."/>
            <person name="Lohr M."/>
            <person name="Goodson H.V."/>
            <person name="Jenkins J.W."/>
            <person name="Blaby-Haas C.E."/>
            <person name="Helliwell K.E."/>
            <person name="Chan C."/>
            <person name="Marriage T."/>
            <person name="Bhattacharya D."/>
            <person name="Klein A.S."/>
            <person name="Badis Y."/>
            <person name="Brodie J."/>
            <person name="Cao Y."/>
            <person name="Collen J."/>
            <person name="Dittami S.M."/>
            <person name="Gachon C.M."/>
            <person name="Green B.R."/>
            <person name="Karpowicz S."/>
            <person name="Kim J.W."/>
            <person name="Kudahl U."/>
            <person name="Lin S."/>
            <person name="Michel G."/>
            <person name="Mittag M."/>
            <person name="Olson B.J."/>
            <person name="Pangilinan J."/>
            <person name="Peng Y."/>
            <person name="Qiu H."/>
            <person name="Shu S."/>
            <person name="Singer J.T."/>
            <person name="Smith A.G."/>
            <person name="Sprecher B.N."/>
            <person name="Wagner V."/>
            <person name="Wang W."/>
            <person name="Wang Z.-Y."/>
            <person name="Yan J."/>
            <person name="Yarish C."/>
            <person name="Zoeuner-Riek S."/>
            <person name="Zhuang Y."/>
            <person name="Zou Y."/>
            <person name="Lindquist E.A."/>
            <person name="Grimwood J."/>
            <person name="Barry K."/>
            <person name="Rokhsar D.S."/>
            <person name="Schmutz J."/>
            <person name="Stiller J.W."/>
            <person name="Grossman A.R."/>
            <person name="Prochnik S.E."/>
        </authorList>
    </citation>
    <scope>NUCLEOTIDE SEQUENCE [LARGE SCALE GENOMIC DNA]</scope>
    <source>
        <strain evidence="2">4086291</strain>
    </source>
</reference>
<evidence type="ECO:0000313" key="3">
    <source>
        <dbReference type="Proteomes" id="UP000218209"/>
    </source>
</evidence>
<dbReference type="Proteomes" id="UP000218209">
    <property type="component" value="Unassembled WGS sequence"/>
</dbReference>
<evidence type="ECO:0000313" key="2">
    <source>
        <dbReference type="EMBL" id="OSX75445.1"/>
    </source>
</evidence>
<sequence>MAVAELSSTELRLYVSFFEILGISDDKQNVFLASLLRNVFEASSKLDFHLAPHGAALHSAVSRMQVSENPREAPTHHWIRFVDRLGFFSDSNAHAERIVNVGLAFAYGHLEVDALAKSNSKLLAKAQPAAAHAVDEDDCPKLPEGGTVVASTRAGEKDGSGGTDGAGDELNELPPIDRPLGQMGEEKEAALPPGGLYFLKFPPLSDGEMANGAGLFGGPTTSVGGSIATTALIGGDGVAKGAPAEPDQEVPLPHGGSTWTLGGRASSDGRTARSSEALDAAGKDVLGHLAPVAAPEDGGALEAGSGGIDENEDEGNLGAGSDVPPLVVYDRQPTVVPTEFAVKTVAVVLKGLQDTLDGMAVVWQLLDDSRASVSSRWVILVDMGGINDTIKGLSIRFARFFHKDALVAFEMVQQLWG</sequence>
<dbReference type="EMBL" id="KV918903">
    <property type="protein sequence ID" value="OSX75445.1"/>
    <property type="molecule type" value="Genomic_DNA"/>
</dbReference>
<gene>
    <name evidence="2" type="ORF">BU14_0236s0008</name>
</gene>